<dbReference type="InterPro" id="IPR036388">
    <property type="entry name" value="WH-like_DNA-bd_sf"/>
</dbReference>
<feature type="domain" description="Bacterial transcriptional activator" evidence="1">
    <location>
        <begin position="103"/>
        <end position="247"/>
    </location>
</feature>
<dbReference type="HOGENOM" id="CLU_408660_0_0_0"/>
<dbReference type="Proteomes" id="UP000007880">
    <property type="component" value="Chromosome"/>
</dbReference>
<dbReference type="eggNOG" id="COG3899">
    <property type="taxonomic scope" value="Bacteria"/>
</dbReference>
<dbReference type="CDD" id="cd15831">
    <property type="entry name" value="BTAD"/>
    <property type="match status" value="1"/>
</dbReference>
<evidence type="ECO:0000259" key="1">
    <source>
        <dbReference type="SMART" id="SM01043"/>
    </source>
</evidence>
<dbReference type="InterPro" id="IPR051677">
    <property type="entry name" value="AfsR-DnrI-RedD_regulator"/>
</dbReference>
<dbReference type="InterPro" id="IPR041664">
    <property type="entry name" value="AAA_16"/>
</dbReference>
<dbReference type="SMART" id="SM01043">
    <property type="entry name" value="BTAD"/>
    <property type="match status" value="1"/>
</dbReference>
<name>I0I5Z0_CALAS</name>
<dbReference type="SUPFAM" id="SSF48452">
    <property type="entry name" value="TPR-like"/>
    <property type="match status" value="1"/>
</dbReference>
<keyword evidence="3" id="KW-1185">Reference proteome</keyword>
<dbReference type="PANTHER" id="PTHR35807">
    <property type="entry name" value="TRANSCRIPTIONAL REGULATOR REDD-RELATED"/>
    <property type="match status" value="1"/>
</dbReference>
<dbReference type="eggNOG" id="COG3629">
    <property type="taxonomic scope" value="Bacteria"/>
</dbReference>
<dbReference type="SUPFAM" id="SSF52540">
    <property type="entry name" value="P-loop containing nucleoside triphosphate hydrolases"/>
    <property type="match status" value="1"/>
</dbReference>
<dbReference type="STRING" id="926550.CLDAP_26380"/>
<evidence type="ECO:0000313" key="3">
    <source>
        <dbReference type="Proteomes" id="UP000007880"/>
    </source>
</evidence>
<organism evidence="2 3">
    <name type="scientific">Caldilinea aerophila (strain DSM 14535 / JCM 11387 / NBRC 104270 / STL-6-O1)</name>
    <dbReference type="NCBI Taxonomy" id="926550"/>
    <lineage>
        <taxon>Bacteria</taxon>
        <taxon>Bacillati</taxon>
        <taxon>Chloroflexota</taxon>
        <taxon>Caldilineae</taxon>
        <taxon>Caldilineales</taxon>
        <taxon>Caldilineaceae</taxon>
        <taxon>Caldilinea</taxon>
    </lineage>
</organism>
<dbReference type="InterPro" id="IPR005158">
    <property type="entry name" value="BTAD"/>
</dbReference>
<dbReference type="RefSeq" id="WP_014433907.1">
    <property type="nucleotide sequence ID" value="NC_017079.1"/>
</dbReference>
<dbReference type="Gene3D" id="3.40.50.300">
    <property type="entry name" value="P-loop containing nucleotide triphosphate hydrolases"/>
    <property type="match status" value="1"/>
</dbReference>
<sequence length="672" mass="75054">MAPMIRIQLLGGFSITCDGQELLPGRSNTRLALLLAFLLLKRNLLLSRKQIAYLFWTDSTDKQARSNLRGLLTTLRREAPMLATCLLDDKTLLGWHSDPTQEIDVTDFESALERAAMLDQEANKELVVDTLKKALSLYTGDLLPASYADWVLAERLRLKTAYLDGLHWLIDLLETLGRHHEAIHYAEQLWRADPLRETTIFLLMRLYAAVGDRARALSLYADSARLLVEELGVEPGPAIQELHQRLLQEPELHRAEKAADRADDEAACSLIGRTEQWEKLVASWRAASAGAAHIVMLTGEAGIGKSYLAHKLRQWCSAQGATVLPATCPQARLPAPYVALAPLLASQLLAQRIERMDEADVACLQALSAALRRRYALNRPEPLAAQWQQLRLLQALTTLLTDPAEPTLITLDDAQWCDEQSFEWLNYLFAVEPTARLMVVMMVGEGDFAEMPFQRACAAFLAKGHLQPIELNRLTFEESARLARHVASQPLDQRTVEQLYAASAGNPFFIIELVRMLETSQGVAQGLLTEGTLPASVSALILHRLSTLSPTARRLLDVAAVIGQHFTPMLLFQADRAPSDALVQALDELWRCALIVAAGADVYTFSHELVREVIYRGLSDARRRHLHRRVAQAMVELSTGDRQEMFTDEDNRIATHFALADRIPEAAHFQTQ</sequence>
<dbReference type="EMBL" id="AP012337">
    <property type="protein sequence ID" value="BAM00678.1"/>
    <property type="molecule type" value="Genomic_DNA"/>
</dbReference>
<dbReference type="Pfam" id="PF13191">
    <property type="entry name" value="AAA_16"/>
    <property type="match status" value="1"/>
</dbReference>
<dbReference type="InterPro" id="IPR011990">
    <property type="entry name" value="TPR-like_helical_dom_sf"/>
</dbReference>
<proteinExistence type="predicted"/>
<evidence type="ECO:0000313" key="2">
    <source>
        <dbReference type="EMBL" id="BAM00678.1"/>
    </source>
</evidence>
<dbReference type="Pfam" id="PF03704">
    <property type="entry name" value="BTAD"/>
    <property type="match status" value="1"/>
</dbReference>
<gene>
    <name evidence="2" type="ordered locus">CLDAP_26380</name>
</gene>
<dbReference type="Gene3D" id="1.10.10.10">
    <property type="entry name" value="Winged helix-like DNA-binding domain superfamily/Winged helix DNA-binding domain"/>
    <property type="match status" value="1"/>
</dbReference>
<dbReference type="AlphaFoldDB" id="I0I5Z0"/>
<dbReference type="Gene3D" id="1.25.40.10">
    <property type="entry name" value="Tetratricopeptide repeat domain"/>
    <property type="match status" value="1"/>
</dbReference>
<dbReference type="KEGG" id="cap:CLDAP_26380"/>
<reference evidence="2 3" key="1">
    <citation type="submission" date="2012-02" db="EMBL/GenBank/DDBJ databases">
        <title>Complete genome sequence of Caldilinea aerophila DSM 14535 (= NBRC 102666).</title>
        <authorList>
            <person name="Oguchi A."/>
            <person name="Hosoyama A."/>
            <person name="Sekine M."/>
            <person name="Fukai R."/>
            <person name="Kato Y."/>
            <person name="Nakamura S."/>
            <person name="Hanada S."/>
            <person name="Yamazaki S."/>
            <person name="Fujita N."/>
        </authorList>
    </citation>
    <scope>NUCLEOTIDE SEQUENCE [LARGE SCALE GENOMIC DNA]</scope>
    <source>
        <strain evidence="3">DSM 14535 / JCM 11387 / NBRC 104270 / STL-6-O1</strain>
    </source>
</reference>
<protein>
    <recommendedName>
        <fullName evidence="1">Bacterial transcriptional activator domain-containing protein</fullName>
    </recommendedName>
</protein>
<dbReference type="InterPro" id="IPR027417">
    <property type="entry name" value="P-loop_NTPase"/>
</dbReference>
<accession>I0I5Z0</accession>
<dbReference type="OrthoDB" id="190810at2"/>